<dbReference type="InterPro" id="IPR045242">
    <property type="entry name" value="Syntaxin"/>
</dbReference>
<dbReference type="VEuPathDB" id="TriTrypDB:ECC02_001060"/>
<dbReference type="VEuPathDB" id="TriTrypDB:TcCL_NonESM06882"/>
<evidence type="ECO:0000313" key="11">
    <source>
        <dbReference type="Proteomes" id="UP000246121"/>
    </source>
</evidence>
<dbReference type="VEuPathDB" id="TriTrypDB:TCSYLVIO_006129"/>
<evidence type="ECO:0000313" key="10">
    <source>
        <dbReference type="EMBL" id="PWV01501.1"/>
    </source>
</evidence>
<keyword evidence="4 8" id="KW-0812">Transmembrane</keyword>
<dbReference type="Proteomes" id="UP000246121">
    <property type="component" value="Unassembled WGS sequence"/>
</dbReference>
<gene>
    <name evidence="10" type="ORF">C4B63_4g141</name>
</gene>
<reference evidence="10 11" key="1">
    <citation type="journal article" date="2018" name="Microb. Genom.">
        <title>Expanding an expanded genome: long-read sequencing of Trypanosoma cruzi.</title>
        <authorList>
            <person name="Berna L."/>
            <person name="Rodriguez M."/>
            <person name="Chiribao M.L."/>
            <person name="Parodi-Talice A."/>
            <person name="Pita S."/>
            <person name="Rijo G."/>
            <person name="Alvarez-Valin F."/>
            <person name="Robello C."/>
        </authorList>
    </citation>
    <scope>NUCLEOTIDE SEQUENCE [LARGE SCALE GENOMIC DNA]</scope>
    <source>
        <strain evidence="10 11">Dm28c</strain>
    </source>
</reference>
<evidence type="ECO:0000256" key="7">
    <source>
        <dbReference type="ARBA" id="ARBA00023136"/>
    </source>
</evidence>
<dbReference type="InterPro" id="IPR000727">
    <property type="entry name" value="T_SNARE_dom"/>
</dbReference>
<dbReference type="PANTHER" id="PTHR19957">
    <property type="entry name" value="SYNTAXIN"/>
    <property type="match status" value="1"/>
</dbReference>
<dbReference type="VEuPathDB" id="TriTrypDB:TCDM_00422"/>
<name>A0A2V2VZ10_TRYCR</name>
<dbReference type="GO" id="GO:0048278">
    <property type="term" value="P:vesicle docking"/>
    <property type="evidence" value="ECO:0007669"/>
    <property type="project" value="TreeGrafter"/>
</dbReference>
<dbReference type="GO" id="GO:0000139">
    <property type="term" value="C:Golgi membrane"/>
    <property type="evidence" value="ECO:0007669"/>
    <property type="project" value="TreeGrafter"/>
</dbReference>
<dbReference type="InterPro" id="IPR010989">
    <property type="entry name" value="SNARE"/>
</dbReference>
<organism evidence="10 11">
    <name type="scientific">Trypanosoma cruzi</name>
    <dbReference type="NCBI Taxonomy" id="5693"/>
    <lineage>
        <taxon>Eukaryota</taxon>
        <taxon>Discoba</taxon>
        <taxon>Euglenozoa</taxon>
        <taxon>Kinetoplastea</taxon>
        <taxon>Metakinetoplastina</taxon>
        <taxon>Trypanosomatida</taxon>
        <taxon>Trypanosomatidae</taxon>
        <taxon>Trypanosoma</taxon>
        <taxon>Schizotrypanum</taxon>
    </lineage>
</organism>
<proteinExistence type="inferred from homology"/>
<dbReference type="VEuPathDB" id="TriTrypDB:TcBrA4_0084970"/>
<evidence type="ECO:0000256" key="5">
    <source>
        <dbReference type="ARBA" id="ARBA00022989"/>
    </source>
</evidence>
<feature type="domain" description="T-SNARE coiled-coil homology" evidence="9">
    <location>
        <begin position="237"/>
        <end position="299"/>
    </location>
</feature>
<evidence type="ECO:0000256" key="8">
    <source>
        <dbReference type="SAM" id="Phobius"/>
    </source>
</evidence>
<feature type="transmembrane region" description="Helical" evidence="8">
    <location>
        <begin position="309"/>
        <end position="329"/>
    </location>
</feature>
<dbReference type="Pfam" id="PF05739">
    <property type="entry name" value="SNARE"/>
    <property type="match status" value="1"/>
</dbReference>
<evidence type="ECO:0000256" key="6">
    <source>
        <dbReference type="ARBA" id="ARBA00023054"/>
    </source>
</evidence>
<sequence>MVVQRDRSHELYSLFEGMKGVGGASIQETSSTAFLAAEWNTPRPPHSGLHSSSEVQLFNRFAQAFSMDLAKVSESIMRLTKLTQRQSVFEDQSSEITGLTQVVKSSLQRLQTDLETLEELKQRALVAQKTAASKRNGGASGESHSLWNLGGGADSVVRTSAKHSDTVVDTLRTRLARTGQEFRTTLQQQTRAMKDNAQRRNIFTTSERMQTFESALFQDQERHQLQRQQLMSGTSNAQYYKQRAEAVRELEATVVEVGELFNDFARLVHEQDEVVLRIDTDVDNALRHVNAGSNELMRYLAKLSSNRGLILKIFGILFFFLLFFGLVIVR</sequence>
<comment type="subcellular location">
    <subcellularLocation>
        <location evidence="1">Membrane</location>
        <topology evidence="1">Single-pass type IV membrane protein</topology>
    </subcellularLocation>
</comment>
<evidence type="ECO:0000256" key="2">
    <source>
        <dbReference type="ARBA" id="ARBA00009063"/>
    </source>
</evidence>
<evidence type="ECO:0000256" key="4">
    <source>
        <dbReference type="ARBA" id="ARBA00022692"/>
    </source>
</evidence>
<dbReference type="VEuPathDB" id="TriTrypDB:Tc_MARK_4835"/>
<keyword evidence="7 8" id="KW-0472">Membrane</keyword>
<dbReference type="CDD" id="cd15844">
    <property type="entry name" value="SNARE_syntaxin5"/>
    <property type="match status" value="1"/>
</dbReference>
<dbReference type="PROSITE" id="PS50192">
    <property type="entry name" value="T_SNARE"/>
    <property type="match status" value="1"/>
</dbReference>
<dbReference type="GO" id="GO:0031201">
    <property type="term" value="C:SNARE complex"/>
    <property type="evidence" value="ECO:0007669"/>
    <property type="project" value="TreeGrafter"/>
</dbReference>
<dbReference type="PANTHER" id="PTHR19957:SF3">
    <property type="entry name" value="SYNTAXIN-5"/>
    <property type="match status" value="1"/>
</dbReference>
<evidence type="ECO:0000259" key="9">
    <source>
        <dbReference type="PROSITE" id="PS50192"/>
    </source>
</evidence>
<dbReference type="Gene3D" id="1.20.58.70">
    <property type="match status" value="1"/>
</dbReference>
<dbReference type="GO" id="GO:0006886">
    <property type="term" value="P:intracellular protein transport"/>
    <property type="evidence" value="ECO:0007669"/>
    <property type="project" value="TreeGrafter"/>
</dbReference>
<keyword evidence="3" id="KW-0813">Transport</keyword>
<dbReference type="GO" id="GO:0000149">
    <property type="term" value="F:SNARE binding"/>
    <property type="evidence" value="ECO:0007669"/>
    <property type="project" value="TreeGrafter"/>
</dbReference>
<accession>A0A2V2VZ10</accession>
<dbReference type="GO" id="GO:0006906">
    <property type="term" value="P:vesicle fusion"/>
    <property type="evidence" value="ECO:0007669"/>
    <property type="project" value="TreeGrafter"/>
</dbReference>
<dbReference type="VEuPathDB" id="TriTrypDB:BCY84_18669"/>
<comment type="similarity">
    <text evidence="2">Belongs to the syntaxin family.</text>
</comment>
<dbReference type="AlphaFoldDB" id="A0A2V2VZ10"/>
<dbReference type="EMBL" id="PRFA01000004">
    <property type="protein sequence ID" value="PWV01501.1"/>
    <property type="molecule type" value="Genomic_DNA"/>
</dbReference>
<evidence type="ECO:0000256" key="3">
    <source>
        <dbReference type="ARBA" id="ARBA00022448"/>
    </source>
</evidence>
<dbReference type="VEuPathDB" id="TriTrypDB:TcCLB.511283.40"/>
<comment type="caution">
    <text evidence="10">The sequence shown here is derived from an EMBL/GenBank/DDBJ whole genome shotgun (WGS) entry which is preliminary data.</text>
</comment>
<dbReference type="SUPFAM" id="SSF47661">
    <property type="entry name" value="t-snare proteins"/>
    <property type="match status" value="1"/>
</dbReference>
<dbReference type="VEuPathDB" id="TriTrypDB:TcG_08701"/>
<evidence type="ECO:0000256" key="1">
    <source>
        <dbReference type="ARBA" id="ARBA00004211"/>
    </source>
</evidence>
<protein>
    <submittedName>
        <fullName evidence="10">Putative syntaxin 5</fullName>
    </submittedName>
</protein>
<dbReference type="VEuPathDB" id="TriTrypDB:TcCLB.506525.40"/>
<dbReference type="GO" id="GO:0005484">
    <property type="term" value="F:SNAP receptor activity"/>
    <property type="evidence" value="ECO:0007669"/>
    <property type="project" value="TreeGrafter"/>
</dbReference>
<keyword evidence="6" id="KW-0175">Coiled coil</keyword>
<keyword evidence="5 8" id="KW-1133">Transmembrane helix</keyword>
<dbReference type="SMART" id="SM00397">
    <property type="entry name" value="t_SNARE"/>
    <property type="match status" value="1"/>
</dbReference>
<dbReference type="VEuPathDB" id="TriTrypDB:C3747_18g115"/>
<dbReference type="GO" id="GO:0006888">
    <property type="term" value="P:endoplasmic reticulum to Golgi vesicle-mediated transport"/>
    <property type="evidence" value="ECO:0007669"/>
    <property type="project" value="TreeGrafter"/>
</dbReference>
<dbReference type="VEuPathDB" id="TriTrypDB:C4B63_4g141"/>